<dbReference type="CDD" id="cd05398">
    <property type="entry name" value="NT_ClassII-CCAase"/>
    <property type="match status" value="1"/>
</dbReference>
<feature type="domain" description="tRNA nucleotidyltransferase/poly(A) polymerase RNA and SrmB- binding" evidence="10">
    <location>
        <begin position="200"/>
        <end position="238"/>
    </location>
</feature>
<comment type="cofactor">
    <cofactor evidence="1">
        <name>Mg(2+)</name>
        <dbReference type="ChEBI" id="CHEBI:18420"/>
    </cofactor>
</comment>
<dbReference type="EMBL" id="AP012279">
    <property type="protein sequence ID" value="BAL78723.1"/>
    <property type="molecule type" value="Genomic_DNA"/>
</dbReference>
<keyword evidence="4" id="KW-0548">Nucleotidyltransferase</keyword>
<evidence type="ECO:0000259" key="9">
    <source>
        <dbReference type="Pfam" id="PF01743"/>
    </source>
</evidence>
<keyword evidence="12" id="KW-1185">Reference proteome</keyword>
<evidence type="ECO:0000256" key="6">
    <source>
        <dbReference type="ARBA" id="ARBA00022741"/>
    </source>
</evidence>
<evidence type="ECO:0000256" key="8">
    <source>
        <dbReference type="RuleBase" id="RU003953"/>
    </source>
</evidence>
<evidence type="ECO:0000256" key="1">
    <source>
        <dbReference type="ARBA" id="ARBA00001946"/>
    </source>
</evidence>
<evidence type="ECO:0000256" key="2">
    <source>
        <dbReference type="ARBA" id="ARBA00022679"/>
    </source>
</evidence>
<gene>
    <name evidence="11" type="primary">papS</name>
    <name evidence="11" type="ORF">S23_55310</name>
</gene>
<evidence type="ECO:0000256" key="3">
    <source>
        <dbReference type="ARBA" id="ARBA00022694"/>
    </source>
</evidence>
<dbReference type="SUPFAM" id="SSF81301">
    <property type="entry name" value="Nucleotidyltransferase"/>
    <property type="match status" value="1"/>
</dbReference>
<evidence type="ECO:0000313" key="11">
    <source>
        <dbReference type="EMBL" id="BAL78723.1"/>
    </source>
</evidence>
<dbReference type="Gene3D" id="1.10.3090.10">
    <property type="entry name" value="cca-adding enzyme, domain 2"/>
    <property type="match status" value="1"/>
</dbReference>
<dbReference type="GO" id="GO:0000049">
    <property type="term" value="F:tRNA binding"/>
    <property type="evidence" value="ECO:0007669"/>
    <property type="project" value="TreeGrafter"/>
</dbReference>
<dbReference type="Pfam" id="PF01743">
    <property type="entry name" value="PolyA_pol"/>
    <property type="match status" value="1"/>
</dbReference>
<evidence type="ECO:0000256" key="5">
    <source>
        <dbReference type="ARBA" id="ARBA00022723"/>
    </source>
</evidence>
<accession>A0AAI8MIX1</accession>
<comment type="similarity">
    <text evidence="8">Belongs to the tRNA nucleotidyltransferase/poly(A) polymerase family.</text>
</comment>
<dbReference type="GO" id="GO:0000166">
    <property type="term" value="F:nucleotide binding"/>
    <property type="evidence" value="ECO:0007669"/>
    <property type="project" value="UniProtKB-KW"/>
</dbReference>
<sequence length="418" mass="45214">MSAKPLLADAPWLTAGGTARVLELLNANGEEGRVVGGAVRNALLGLMPGDIDIATTALPDEVVRRAKAAGIKSVPTGIDHGTVTLIIDGQPYEVTTLREDTETFGRKARVAFGRDWVRDAERRDFTMNGLSVDASGVVYDYVGGIADAAARRVRFIGDPDQRIAEDFLRILRFFRIHAAFGAGAPDRDGYLACIRGRAGLASLSAERVRMEMLKLLAAGGASDAALAMAEGGLLQALIGGVAYTGPLATMIAIERELGLQPSPTRRLAALTVAVTEDARRVALRFRLSNAEAKALDSMGHRWWRFVAKDEANARRLLYRLGPERYHDRVLLGWARAESDVRSPHWRALAELPQRWTAPKFPLKAADFIARGMAEGPALGHVLTLAEDAWLAADFPLEEAALASIADQAAARISRDQKH</sequence>
<keyword evidence="7" id="KW-0460">Magnesium</keyword>
<keyword evidence="6" id="KW-0547">Nucleotide-binding</keyword>
<evidence type="ECO:0000313" key="12">
    <source>
        <dbReference type="Proteomes" id="UP000007886"/>
    </source>
</evidence>
<dbReference type="GO" id="GO:0046872">
    <property type="term" value="F:metal ion binding"/>
    <property type="evidence" value="ECO:0007669"/>
    <property type="project" value="UniProtKB-KW"/>
</dbReference>
<dbReference type="AlphaFoldDB" id="A0AAI8MIX1"/>
<dbReference type="SUPFAM" id="SSF81891">
    <property type="entry name" value="Poly A polymerase C-terminal region-like"/>
    <property type="match status" value="1"/>
</dbReference>
<dbReference type="KEGG" id="brs:S23_55310"/>
<organism evidence="11 12">
    <name type="scientific">Bradyrhizobium cosmicum</name>
    <dbReference type="NCBI Taxonomy" id="1404864"/>
    <lineage>
        <taxon>Bacteria</taxon>
        <taxon>Pseudomonadati</taxon>
        <taxon>Pseudomonadota</taxon>
        <taxon>Alphaproteobacteria</taxon>
        <taxon>Hyphomicrobiales</taxon>
        <taxon>Nitrobacteraceae</taxon>
        <taxon>Bradyrhizobium</taxon>
    </lineage>
</organism>
<feature type="domain" description="Poly A polymerase head" evidence="9">
    <location>
        <begin position="33"/>
        <end position="154"/>
    </location>
</feature>
<dbReference type="GO" id="GO:0008033">
    <property type="term" value="P:tRNA processing"/>
    <property type="evidence" value="ECO:0007669"/>
    <property type="project" value="UniProtKB-KW"/>
</dbReference>
<proteinExistence type="inferred from homology"/>
<reference evidence="11 12" key="1">
    <citation type="journal article" date="2012" name="Microbes Environ.">
        <title>Complete genome sequence of Bradyrhizobium sp. S23321: insights into symbiosis evolution in soil oligotrophs.</title>
        <authorList>
            <person name="Okubo T."/>
            <person name="Tsukui T."/>
            <person name="Maita H."/>
            <person name="Okamoto S."/>
            <person name="Oshima K."/>
            <person name="Fujisawa T."/>
            <person name="Saito A."/>
            <person name="Futamata H."/>
            <person name="Hattori R."/>
            <person name="Shimomura Y."/>
            <person name="Haruta S."/>
            <person name="Morimoto S."/>
            <person name="Wang Y."/>
            <person name="Sakai Y."/>
            <person name="Hattori M."/>
            <person name="Aizawa S."/>
            <person name="Nagashima K.V.P."/>
            <person name="Masuda S."/>
            <person name="Hattori T."/>
            <person name="Yamashita A."/>
            <person name="Bao Z."/>
            <person name="Hayatsu M."/>
            <person name="Kajiya-Kanegae H."/>
            <person name="Yoshinaga I."/>
            <person name="Sakamoto K."/>
            <person name="Toyota K."/>
            <person name="Nakao M."/>
            <person name="Kohara M."/>
            <person name="Anda M."/>
            <person name="Niwa R."/>
            <person name="Jung-Hwan P."/>
            <person name="Sameshima-Saito R."/>
            <person name="Tokuda S."/>
            <person name="Yamamoto S."/>
            <person name="Yamamoto S."/>
            <person name="Yokoyama T."/>
            <person name="Akutsu T."/>
            <person name="Nakamura Y."/>
            <person name="Nakahira-Yanaka Y."/>
            <person name="Takada Hoshino Y."/>
            <person name="Hirakawa H."/>
            <person name="Mitsui H."/>
            <person name="Terasawa K."/>
            <person name="Itakura M."/>
            <person name="Sato S."/>
            <person name="Ikeda-Ohtsubo W."/>
            <person name="Sakakura N."/>
            <person name="Kaminuma E."/>
            <person name="Minamisawa K."/>
        </authorList>
    </citation>
    <scope>NUCLEOTIDE SEQUENCE [LARGE SCALE GENOMIC DNA]</scope>
    <source>
        <strain evidence="11 12">S23321</strain>
    </source>
</reference>
<dbReference type="PANTHER" id="PTHR46173:SF1">
    <property type="entry name" value="CCA TRNA NUCLEOTIDYLTRANSFERASE 1, MITOCHONDRIAL"/>
    <property type="match status" value="1"/>
</dbReference>
<name>A0AAI8MIX1_9BRAD</name>
<keyword evidence="3" id="KW-0819">tRNA processing</keyword>
<dbReference type="Pfam" id="PF12627">
    <property type="entry name" value="PolyA_pol_RNAbd"/>
    <property type="match status" value="1"/>
</dbReference>
<dbReference type="RefSeq" id="WP_015687995.1">
    <property type="nucleotide sequence ID" value="NC_017082.1"/>
</dbReference>
<keyword evidence="2 8" id="KW-0808">Transferase</keyword>
<protein>
    <submittedName>
        <fullName evidence="11">Poly(A) polymerase</fullName>
    </submittedName>
</protein>
<dbReference type="InterPro" id="IPR002646">
    <property type="entry name" value="PolA_pol_head_dom"/>
</dbReference>
<keyword evidence="8" id="KW-0694">RNA-binding</keyword>
<dbReference type="Gene3D" id="3.30.460.10">
    <property type="entry name" value="Beta Polymerase, domain 2"/>
    <property type="match status" value="1"/>
</dbReference>
<dbReference type="PANTHER" id="PTHR46173">
    <property type="entry name" value="CCA TRNA NUCLEOTIDYLTRANSFERASE 1, MITOCHONDRIAL"/>
    <property type="match status" value="1"/>
</dbReference>
<evidence type="ECO:0000256" key="7">
    <source>
        <dbReference type="ARBA" id="ARBA00022842"/>
    </source>
</evidence>
<evidence type="ECO:0000256" key="4">
    <source>
        <dbReference type="ARBA" id="ARBA00022695"/>
    </source>
</evidence>
<keyword evidence="5" id="KW-0479">Metal-binding</keyword>
<dbReference type="InterPro" id="IPR043519">
    <property type="entry name" value="NT_sf"/>
</dbReference>
<dbReference type="InterPro" id="IPR032828">
    <property type="entry name" value="PolyA_RNA-bd"/>
</dbReference>
<dbReference type="InterPro" id="IPR050264">
    <property type="entry name" value="Bact_CCA-adding_enz_type3_sf"/>
</dbReference>
<dbReference type="GO" id="GO:0016779">
    <property type="term" value="F:nucleotidyltransferase activity"/>
    <property type="evidence" value="ECO:0007669"/>
    <property type="project" value="UniProtKB-KW"/>
</dbReference>
<evidence type="ECO:0000259" key="10">
    <source>
        <dbReference type="Pfam" id="PF12627"/>
    </source>
</evidence>
<dbReference type="Proteomes" id="UP000007886">
    <property type="component" value="Chromosome"/>
</dbReference>